<dbReference type="AlphaFoldDB" id="A0AA44Q6G4"/>
<organism evidence="2 3">
    <name type="scientific">Bacillus cereus</name>
    <dbReference type="NCBI Taxonomy" id="1396"/>
    <lineage>
        <taxon>Bacteria</taxon>
        <taxon>Bacillati</taxon>
        <taxon>Bacillota</taxon>
        <taxon>Bacilli</taxon>
        <taxon>Bacillales</taxon>
        <taxon>Bacillaceae</taxon>
        <taxon>Bacillus</taxon>
        <taxon>Bacillus cereus group</taxon>
    </lineage>
</organism>
<gene>
    <name evidence="2" type="ORF">COK38_23420</name>
</gene>
<evidence type="ECO:0000256" key="1">
    <source>
        <dbReference type="SAM" id="Coils"/>
    </source>
</evidence>
<evidence type="ECO:0008006" key="4">
    <source>
        <dbReference type="Google" id="ProtNLM"/>
    </source>
</evidence>
<comment type="caution">
    <text evidence="2">The sequence shown here is derived from an EMBL/GenBank/DDBJ whole genome shotgun (WGS) entry which is preliminary data.</text>
</comment>
<protein>
    <recommendedName>
        <fullName evidence="4">ATPase involved in DNA repair</fullName>
    </recommendedName>
</protein>
<evidence type="ECO:0000313" key="2">
    <source>
        <dbReference type="EMBL" id="PFR90309.1"/>
    </source>
</evidence>
<sequence>MFLNLIVMWKNPYKNTFIESTTLQVRWRNGDCSCSNNDERIGKVTYIPQMYINSLSEDTANDVLQAKIREILLQNSESRNFWDSKKNEGSRLKSGLSSKVSKFFEHIRKFEELENQIIDIGNLDSIIKEKDKLHSQIEEKIKAANLTQEDEEAINIKEETKEQINQRIDITNRRKEKADELSGNLSVAFELVNDKLKGTSSNDDDFAQIIEELRLAISNAFVNAQNLITEKAQQYSVEIGQQNGMLNQVNEELTPLLEKLRGATEIQGLRDKMEEQESYIKQIATIEEEKKALCVELSSIQEEIVHDISKMFELKREIARYFNSRPYFQDIKLNAYITFDYVGFEERFLSMFNRRGKLTKIFPGCDEHEIFDEDSQFIFKEESYIQKLIFLFETLLAQDENKLRRSYAKQQAVEYLLSTYTNVVFDLERDGDTLTKMSPGKRGLVLLELFLDMSNEKHPILIDQPEDNLDNRTISTDLVKFIKKKSPQRQIIVVTHNANLVVLTDSENVIVANQDVQLNENESYRFEYITGALECDFLEEGSKKLICKGIKSHACEILEGGREAFEMREKKYGF</sequence>
<dbReference type="EMBL" id="NVBO01000298">
    <property type="protein sequence ID" value="PFR90309.1"/>
    <property type="molecule type" value="Genomic_DNA"/>
</dbReference>
<accession>A0AA44Q6G4</accession>
<dbReference type="SUPFAM" id="SSF52540">
    <property type="entry name" value="P-loop containing nucleoside triphosphate hydrolases"/>
    <property type="match status" value="1"/>
</dbReference>
<dbReference type="InterPro" id="IPR027417">
    <property type="entry name" value="P-loop_NTPase"/>
</dbReference>
<feature type="coiled-coil region" evidence="1">
    <location>
        <begin position="269"/>
        <end position="303"/>
    </location>
</feature>
<feature type="coiled-coil region" evidence="1">
    <location>
        <begin position="143"/>
        <end position="181"/>
    </location>
</feature>
<proteinExistence type="predicted"/>
<evidence type="ECO:0000313" key="3">
    <source>
        <dbReference type="Proteomes" id="UP000226357"/>
    </source>
</evidence>
<name>A0AA44Q6G4_BACCE</name>
<dbReference type="Proteomes" id="UP000226357">
    <property type="component" value="Unassembled WGS sequence"/>
</dbReference>
<reference evidence="2 3" key="1">
    <citation type="submission" date="2017-09" db="EMBL/GenBank/DDBJ databases">
        <title>Large-scale bioinformatics analysis of Bacillus genomes uncovers conserved roles of natural products in bacterial physiology.</title>
        <authorList>
            <consortium name="Agbiome Team Llc"/>
            <person name="Bleich R.M."/>
            <person name="Grubbs K.J."/>
            <person name="Santa Maria K.C."/>
            <person name="Allen S.E."/>
            <person name="Farag S."/>
            <person name="Shank E.A."/>
            <person name="Bowers A."/>
        </authorList>
    </citation>
    <scope>NUCLEOTIDE SEQUENCE [LARGE SCALE GENOMIC DNA]</scope>
    <source>
        <strain evidence="2 3">AFS067272</strain>
    </source>
</reference>
<dbReference type="Gene3D" id="3.40.50.300">
    <property type="entry name" value="P-loop containing nucleotide triphosphate hydrolases"/>
    <property type="match status" value="1"/>
</dbReference>
<keyword evidence="1" id="KW-0175">Coiled coil</keyword>